<evidence type="ECO:0000256" key="1">
    <source>
        <dbReference type="ARBA" id="ARBA00023015"/>
    </source>
</evidence>
<evidence type="ECO:0000259" key="5">
    <source>
        <dbReference type="PROSITE" id="PS50977"/>
    </source>
</evidence>
<evidence type="ECO:0000313" key="7">
    <source>
        <dbReference type="Proteomes" id="UP000018851"/>
    </source>
</evidence>
<keyword evidence="7" id="KW-1185">Reference proteome</keyword>
<dbReference type="PANTHER" id="PTHR30055:SF234">
    <property type="entry name" value="HTH-TYPE TRANSCRIPTIONAL REGULATOR BETI"/>
    <property type="match status" value="1"/>
</dbReference>
<dbReference type="PROSITE" id="PS01081">
    <property type="entry name" value="HTH_TETR_1"/>
    <property type="match status" value="1"/>
</dbReference>
<dbReference type="PRINTS" id="PR00455">
    <property type="entry name" value="HTHTETR"/>
</dbReference>
<keyword evidence="1" id="KW-0805">Transcription regulation</keyword>
<dbReference type="OrthoDB" id="9779746at2"/>
<organism evidence="6 7">
    <name type="scientific">Sphingomonas sanxanigenens DSM 19645 = NX02</name>
    <dbReference type="NCBI Taxonomy" id="1123269"/>
    <lineage>
        <taxon>Bacteria</taxon>
        <taxon>Pseudomonadati</taxon>
        <taxon>Pseudomonadota</taxon>
        <taxon>Alphaproteobacteria</taxon>
        <taxon>Sphingomonadales</taxon>
        <taxon>Sphingomonadaceae</taxon>
        <taxon>Sphingomonas</taxon>
    </lineage>
</organism>
<dbReference type="Proteomes" id="UP000018851">
    <property type="component" value="Chromosome"/>
</dbReference>
<reference evidence="6 7" key="1">
    <citation type="submission" date="2013-07" db="EMBL/GenBank/DDBJ databases">
        <title>Completed genome of Sphingomonas sanxanigenens NX02.</title>
        <authorList>
            <person name="Ma T."/>
            <person name="Huang H."/>
            <person name="Wu M."/>
            <person name="Li X."/>
            <person name="Li G."/>
        </authorList>
    </citation>
    <scope>NUCLEOTIDE SEQUENCE [LARGE SCALE GENOMIC DNA]</scope>
    <source>
        <strain evidence="6 7">NX02</strain>
    </source>
</reference>
<dbReference type="EMBL" id="CP006644">
    <property type="protein sequence ID" value="AHE55787.1"/>
    <property type="molecule type" value="Genomic_DNA"/>
</dbReference>
<dbReference type="PATRIC" id="fig|1123269.5.peg.4052"/>
<dbReference type="PANTHER" id="PTHR30055">
    <property type="entry name" value="HTH-TYPE TRANSCRIPTIONAL REGULATOR RUTR"/>
    <property type="match status" value="1"/>
</dbReference>
<dbReference type="eggNOG" id="COG1309">
    <property type="taxonomic scope" value="Bacteria"/>
</dbReference>
<dbReference type="Gene3D" id="1.10.357.10">
    <property type="entry name" value="Tetracycline Repressor, domain 2"/>
    <property type="match status" value="1"/>
</dbReference>
<accession>W0AGW4</accession>
<evidence type="ECO:0000256" key="3">
    <source>
        <dbReference type="ARBA" id="ARBA00023163"/>
    </source>
</evidence>
<dbReference type="HOGENOM" id="CLU_069356_46_5_5"/>
<keyword evidence="2 4" id="KW-0238">DNA-binding</keyword>
<dbReference type="STRING" id="1123269.NX02_20730"/>
<dbReference type="PROSITE" id="PS50977">
    <property type="entry name" value="HTH_TETR_2"/>
    <property type="match status" value="1"/>
</dbReference>
<dbReference type="SUPFAM" id="SSF46689">
    <property type="entry name" value="Homeodomain-like"/>
    <property type="match status" value="1"/>
</dbReference>
<dbReference type="RefSeq" id="WP_025293946.1">
    <property type="nucleotide sequence ID" value="NZ_CP006644.1"/>
</dbReference>
<sequence>MTTHRKPVQARALKTYEALLGAAGALLAEVGIERISTNLICERAGATPPAFYRYFDDKYAIIAALAERLMLRQNDALDAWVAQYGGSDLATMADATIELLRVMHAITSAEPGALWIMRALHAVPSLTHIRLFSHEFVTDRLTDLYMPHLRHVDRALVRRRTRLSVEIAYSLDEMLKEEPHDAEALFADAHHVFRAMFDYPDYRNVM</sequence>
<evidence type="ECO:0000256" key="2">
    <source>
        <dbReference type="ARBA" id="ARBA00023125"/>
    </source>
</evidence>
<evidence type="ECO:0000313" key="6">
    <source>
        <dbReference type="EMBL" id="AHE55787.1"/>
    </source>
</evidence>
<dbReference type="KEGG" id="ssan:NX02_20730"/>
<dbReference type="InterPro" id="IPR009057">
    <property type="entry name" value="Homeodomain-like_sf"/>
</dbReference>
<dbReference type="Pfam" id="PF00440">
    <property type="entry name" value="TetR_N"/>
    <property type="match status" value="1"/>
</dbReference>
<dbReference type="GO" id="GO:0000976">
    <property type="term" value="F:transcription cis-regulatory region binding"/>
    <property type="evidence" value="ECO:0007669"/>
    <property type="project" value="TreeGrafter"/>
</dbReference>
<dbReference type="InterPro" id="IPR023772">
    <property type="entry name" value="DNA-bd_HTH_TetR-type_CS"/>
</dbReference>
<keyword evidence="3" id="KW-0804">Transcription</keyword>
<proteinExistence type="predicted"/>
<feature type="domain" description="HTH tetR-type" evidence="5">
    <location>
        <begin position="13"/>
        <end position="73"/>
    </location>
</feature>
<evidence type="ECO:0000256" key="4">
    <source>
        <dbReference type="PROSITE-ProRule" id="PRU00335"/>
    </source>
</evidence>
<dbReference type="AlphaFoldDB" id="W0AGW4"/>
<protein>
    <recommendedName>
        <fullName evidence="5">HTH tetR-type domain-containing protein</fullName>
    </recommendedName>
</protein>
<name>W0AGW4_9SPHN</name>
<gene>
    <name evidence="6" type="ORF">NX02_20730</name>
</gene>
<feature type="DNA-binding region" description="H-T-H motif" evidence="4">
    <location>
        <begin position="36"/>
        <end position="55"/>
    </location>
</feature>
<dbReference type="InterPro" id="IPR050109">
    <property type="entry name" value="HTH-type_TetR-like_transc_reg"/>
</dbReference>
<dbReference type="InterPro" id="IPR001647">
    <property type="entry name" value="HTH_TetR"/>
</dbReference>
<dbReference type="GO" id="GO:0003700">
    <property type="term" value="F:DNA-binding transcription factor activity"/>
    <property type="evidence" value="ECO:0007669"/>
    <property type="project" value="TreeGrafter"/>
</dbReference>